<gene>
    <name evidence="1" type="ORF">CBRE1094_LOCUS18052</name>
</gene>
<evidence type="ECO:0000313" key="1">
    <source>
        <dbReference type="EMBL" id="CAD9456648.1"/>
    </source>
</evidence>
<protein>
    <submittedName>
        <fullName evidence="1">Uncharacterized protein</fullName>
    </submittedName>
</protein>
<sequence length="287" mass="32030">MSLARFLSAVPLFLSRPIFSHPHLIPFLLFPCLWPSPSLFFQLHAPLCAPYSSSANSFDERCSEHNLGAMELTWELKRALPKAAIFVSQDIEELVKCQCMLLYLNSNTWTRGIASSKLAEEVTMAMERDIPRILAHEFPSWVDEHMHSPPRDACPFGDFFVDTPLELIKAGLYKQVATALKPGRWRKAALIHLAGKFGLREKLSKPAFEKDSTFDKAGMMQGETRSSLPSFRMSSALSSYFKPLQAVIYPSAKVGVLAHSEELAAVETQVEHQHTQVQSAAPVSSNP</sequence>
<accession>A0A7S2DKI1</accession>
<name>A0A7S2DKI1_9EUKA</name>
<dbReference type="EMBL" id="HBGU01033127">
    <property type="protein sequence ID" value="CAD9456648.1"/>
    <property type="molecule type" value="Transcribed_RNA"/>
</dbReference>
<organism evidence="1">
    <name type="scientific">Haptolina brevifila</name>
    <dbReference type="NCBI Taxonomy" id="156173"/>
    <lineage>
        <taxon>Eukaryota</taxon>
        <taxon>Haptista</taxon>
        <taxon>Haptophyta</taxon>
        <taxon>Prymnesiophyceae</taxon>
        <taxon>Prymnesiales</taxon>
        <taxon>Prymnesiaceae</taxon>
        <taxon>Haptolina</taxon>
    </lineage>
</organism>
<dbReference type="AlphaFoldDB" id="A0A7S2DKI1"/>
<proteinExistence type="predicted"/>
<reference evidence="1" key="1">
    <citation type="submission" date="2021-01" db="EMBL/GenBank/DDBJ databases">
        <authorList>
            <person name="Corre E."/>
            <person name="Pelletier E."/>
            <person name="Niang G."/>
            <person name="Scheremetjew M."/>
            <person name="Finn R."/>
            <person name="Kale V."/>
            <person name="Holt S."/>
            <person name="Cochrane G."/>
            <person name="Meng A."/>
            <person name="Brown T."/>
            <person name="Cohen L."/>
        </authorList>
    </citation>
    <scope>NUCLEOTIDE SEQUENCE</scope>
    <source>
        <strain evidence="1">UTEX LB 985</strain>
    </source>
</reference>